<evidence type="ECO:0000259" key="2">
    <source>
        <dbReference type="Pfam" id="PF20152"/>
    </source>
</evidence>
<evidence type="ECO:0000313" key="3">
    <source>
        <dbReference type="EMBL" id="KAK7690402.1"/>
    </source>
</evidence>
<dbReference type="PANTHER" id="PTHR40465:SF1">
    <property type="entry name" value="DUF6534 DOMAIN-CONTAINING PROTEIN"/>
    <property type="match status" value="1"/>
</dbReference>
<protein>
    <recommendedName>
        <fullName evidence="2">DUF6534 domain-containing protein</fullName>
    </recommendedName>
</protein>
<dbReference type="PANTHER" id="PTHR40465">
    <property type="entry name" value="CHROMOSOME 1, WHOLE GENOME SHOTGUN SEQUENCE"/>
    <property type="match status" value="1"/>
</dbReference>
<feature type="transmembrane region" description="Helical" evidence="1">
    <location>
        <begin position="12"/>
        <end position="33"/>
    </location>
</feature>
<organism evidence="3 4">
    <name type="scientific">Cerrena zonata</name>
    <dbReference type="NCBI Taxonomy" id="2478898"/>
    <lineage>
        <taxon>Eukaryota</taxon>
        <taxon>Fungi</taxon>
        <taxon>Dikarya</taxon>
        <taxon>Basidiomycota</taxon>
        <taxon>Agaricomycotina</taxon>
        <taxon>Agaricomycetes</taxon>
        <taxon>Polyporales</taxon>
        <taxon>Cerrenaceae</taxon>
        <taxon>Cerrena</taxon>
    </lineage>
</organism>
<feature type="transmembrane region" description="Helical" evidence="1">
    <location>
        <begin position="157"/>
        <end position="180"/>
    </location>
</feature>
<keyword evidence="1" id="KW-1133">Transmembrane helix</keyword>
<accession>A0AAW0GKF8</accession>
<keyword evidence="1" id="KW-0812">Transmembrane</keyword>
<feature type="transmembrane region" description="Helical" evidence="1">
    <location>
        <begin position="84"/>
        <end position="104"/>
    </location>
</feature>
<dbReference type="Proteomes" id="UP001385951">
    <property type="component" value="Unassembled WGS sequence"/>
</dbReference>
<evidence type="ECO:0000313" key="4">
    <source>
        <dbReference type="Proteomes" id="UP001385951"/>
    </source>
</evidence>
<name>A0AAW0GKF8_9APHY</name>
<comment type="caution">
    <text evidence="3">The sequence shown here is derived from an EMBL/GenBank/DDBJ whole genome shotgun (WGS) entry which is preliminary data.</text>
</comment>
<feature type="transmembrane region" description="Helical" evidence="1">
    <location>
        <begin position="225"/>
        <end position="246"/>
    </location>
</feature>
<proteinExistence type="predicted"/>
<dbReference type="AlphaFoldDB" id="A0AAW0GKF8"/>
<feature type="transmembrane region" description="Helical" evidence="1">
    <location>
        <begin position="116"/>
        <end position="137"/>
    </location>
</feature>
<keyword evidence="1" id="KW-0472">Membrane</keyword>
<dbReference type="Pfam" id="PF20152">
    <property type="entry name" value="DUF6534"/>
    <property type="match status" value="1"/>
</dbReference>
<feature type="transmembrane region" description="Helical" evidence="1">
    <location>
        <begin position="192"/>
        <end position="219"/>
    </location>
</feature>
<dbReference type="InterPro" id="IPR045339">
    <property type="entry name" value="DUF6534"/>
</dbReference>
<feature type="domain" description="DUF6534" evidence="2">
    <location>
        <begin position="165"/>
        <end position="250"/>
    </location>
</feature>
<dbReference type="EMBL" id="JASBNA010000007">
    <property type="protein sequence ID" value="KAK7690402.1"/>
    <property type="molecule type" value="Genomic_DNA"/>
</dbReference>
<keyword evidence="4" id="KW-1185">Reference proteome</keyword>
<feature type="transmembrane region" description="Helical" evidence="1">
    <location>
        <begin position="45"/>
        <end position="64"/>
    </location>
</feature>
<sequence length="297" mass="33378">MSSIDSLAGGFIESYSIGCIFYGIAISQGYVYFRTCERDPLWMKWMAGTVLVLETFHTAFYLRQMYFYTARAVANPLNLGTVDWSVSICLVLEIVIEMIVDVFYIHRMWSFTKNVVLAAFMVLILLARHATFLYIAAQTAISESWVDFERPVMKANVLSTLCLVIVLDITVASTMVYYLNRGRSAMRRTRGVVTWLVMYYVNTGVIMAALAVAILIAYLAVPGSLLYAGFINIYAKVMANSIFGALNSRQVLRAKMAAPVIIDTNAYAHEPTSYGMDSIRVEVSRETRKTIELLDKS</sequence>
<gene>
    <name evidence="3" type="ORF">QCA50_007060</name>
</gene>
<evidence type="ECO:0000256" key="1">
    <source>
        <dbReference type="SAM" id="Phobius"/>
    </source>
</evidence>
<reference evidence="3 4" key="1">
    <citation type="submission" date="2022-09" db="EMBL/GenBank/DDBJ databases">
        <authorList>
            <person name="Palmer J.M."/>
        </authorList>
    </citation>
    <scope>NUCLEOTIDE SEQUENCE [LARGE SCALE GENOMIC DNA]</scope>
    <source>
        <strain evidence="3 4">DSM 7382</strain>
    </source>
</reference>